<dbReference type="Pfam" id="PF00096">
    <property type="entry name" value="zf-C2H2"/>
    <property type="match status" value="1"/>
</dbReference>
<evidence type="ECO:0000256" key="7">
    <source>
        <dbReference type="ARBA" id="ARBA00023125"/>
    </source>
</evidence>
<evidence type="ECO:0000256" key="3">
    <source>
        <dbReference type="ARBA" id="ARBA00022737"/>
    </source>
</evidence>
<dbReference type="PROSITE" id="PS00028">
    <property type="entry name" value="ZINC_FINGER_C2H2_1"/>
    <property type="match status" value="1"/>
</dbReference>
<evidence type="ECO:0000256" key="8">
    <source>
        <dbReference type="ARBA" id="ARBA00023163"/>
    </source>
</evidence>
<dbReference type="PANTHER" id="PTHR24394">
    <property type="entry name" value="ZINC FINGER PROTEIN"/>
    <property type="match status" value="1"/>
</dbReference>
<dbReference type="GO" id="GO:0003677">
    <property type="term" value="F:DNA binding"/>
    <property type="evidence" value="ECO:0007669"/>
    <property type="project" value="UniProtKB-KW"/>
</dbReference>
<feature type="non-terminal residue" evidence="12">
    <location>
        <position position="68"/>
    </location>
</feature>
<keyword evidence="7" id="KW-0238">DNA-binding</keyword>
<feature type="domain" description="C2H2-type" evidence="11">
    <location>
        <begin position="16"/>
        <end position="43"/>
    </location>
</feature>
<dbReference type="SMART" id="SM00355">
    <property type="entry name" value="ZnF_C2H2"/>
    <property type="match status" value="2"/>
</dbReference>
<keyword evidence="3" id="KW-0677">Repeat</keyword>
<dbReference type="InterPro" id="IPR036236">
    <property type="entry name" value="Znf_C2H2_sf"/>
</dbReference>
<dbReference type="Proteomes" id="UP000054359">
    <property type="component" value="Unassembled WGS sequence"/>
</dbReference>
<evidence type="ECO:0000313" key="13">
    <source>
        <dbReference type="Proteomes" id="UP000054359"/>
    </source>
</evidence>
<dbReference type="GO" id="GO:0008270">
    <property type="term" value="F:zinc ion binding"/>
    <property type="evidence" value="ECO:0007669"/>
    <property type="project" value="UniProtKB-KW"/>
</dbReference>
<dbReference type="PANTHER" id="PTHR24394:SF44">
    <property type="entry name" value="ZINC FINGER PROTEIN 271-LIKE"/>
    <property type="match status" value="1"/>
</dbReference>
<evidence type="ECO:0000259" key="11">
    <source>
        <dbReference type="PROSITE" id="PS50157"/>
    </source>
</evidence>
<evidence type="ECO:0000313" key="12">
    <source>
        <dbReference type="EMBL" id="KFM67037.1"/>
    </source>
</evidence>
<sequence length="68" mass="7920">MLVVDALKVRGTKQFVHCPYCSYSTSVKGRLRDHMLTHTGERPHSCPYCGRRFAQKSSMRRHAMRHCI</sequence>
<evidence type="ECO:0000256" key="4">
    <source>
        <dbReference type="ARBA" id="ARBA00022771"/>
    </source>
</evidence>
<evidence type="ECO:0000256" key="9">
    <source>
        <dbReference type="ARBA" id="ARBA00023242"/>
    </source>
</evidence>
<dbReference type="GO" id="GO:0000981">
    <property type="term" value="F:DNA-binding transcription factor activity, RNA polymerase II-specific"/>
    <property type="evidence" value="ECO:0007669"/>
    <property type="project" value="TreeGrafter"/>
</dbReference>
<keyword evidence="4 10" id="KW-0863">Zinc-finger</keyword>
<accession>A0A087TPJ8</accession>
<organism evidence="12 13">
    <name type="scientific">Stegodyphus mimosarum</name>
    <name type="common">African social velvet spider</name>
    <dbReference type="NCBI Taxonomy" id="407821"/>
    <lineage>
        <taxon>Eukaryota</taxon>
        <taxon>Metazoa</taxon>
        <taxon>Ecdysozoa</taxon>
        <taxon>Arthropoda</taxon>
        <taxon>Chelicerata</taxon>
        <taxon>Arachnida</taxon>
        <taxon>Araneae</taxon>
        <taxon>Araneomorphae</taxon>
        <taxon>Entelegynae</taxon>
        <taxon>Eresoidea</taxon>
        <taxon>Eresidae</taxon>
        <taxon>Stegodyphus</taxon>
    </lineage>
</organism>
<name>A0A087TPJ8_STEMI</name>
<dbReference type="InterPro" id="IPR013087">
    <property type="entry name" value="Znf_C2H2_type"/>
</dbReference>
<dbReference type="AlphaFoldDB" id="A0A087TPJ8"/>
<keyword evidence="9" id="KW-0539">Nucleus</keyword>
<feature type="domain" description="C2H2-type" evidence="11">
    <location>
        <begin position="44"/>
        <end position="68"/>
    </location>
</feature>
<reference evidence="12 13" key="1">
    <citation type="submission" date="2013-11" db="EMBL/GenBank/DDBJ databases">
        <title>Genome sequencing of Stegodyphus mimosarum.</title>
        <authorList>
            <person name="Bechsgaard J."/>
        </authorList>
    </citation>
    <scope>NUCLEOTIDE SEQUENCE [LARGE SCALE GENOMIC DNA]</scope>
</reference>
<evidence type="ECO:0000256" key="1">
    <source>
        <dbReference type="ARBA" id="ARBA00004123"/>
    </source>
</evidence>
<gene>
    <name evidence="12" type="ORF">X975_21034</name>
</gene>
<proteinExistence type="predicted"/>
<evidence type="ECO:0000256" key="2">
    <source>
        <dbReference type="ARBA" id="ARBA00022723"/>
    </source>
</evidence>
<keyword evidence="6" id="KW-0805">Transcription regulation</keyword>
<evidence type="ECO:0000256" key="6">
    <source>
        <dbReference type="ARBA" id="ARBA00023015"/>
    </source>
</evidence>
<protein>
    <submittedName>
        <fullName evidence="12">Chorion transcription factor Cf2</fullName>
    </submittedName>
</protein>
<evidence type="ECO:0000256" key="10">
    <source>
        <dbReference type="PROSITE-ProRule" id="PRU00042"/>
    </source>
</evidence>
<keyword evidence="13" id="KW-1185">Reference proteome</keyword>
<dbReference type="Pfam" id="PF13909">
    <property type="entry name" value="zf-H2C2_5"/>
    <property type="match status" value="1"/>
</dbReference>
<keyword evidence="5" id="KW-0862">Zinc</keyword>
<dbReference type="STRING" id="407821.A0A087TPJ8"/>
<dbReference type="GO" id="GO:0005634">
    <property type="term" value="C:nucleus"/>
    <property type="evidence" value="ECO:0007669"/>
    <property type="project" value="UniProtKB-SubCell"/>
</dbReference>
<dbReference type="FunFam" id="3.30.160.60:FF:000450">
    <property type="entry name" value="PR domain zinc finger protein 14"/>
    <property type="match status" value="1"/>
</dbReference>
<keyword evidence="2" id="KW-0479">Metal-binding</keyword>
<dbReference type="OrthoDB" id="6407039at2759"/>
<dbReference type="Gene3D" id="3.30.160.60">
    <property type="entry name" value="Classic Zinc Finger"/>
    <property type="match status" value="2"/>
</dbReference>
<comment type="subcellular location">
    <subcellularLocation>
        <location evidence="1">Nucleus</location>
    </subcellularLocation>
</comment>
<dbReference type="PROSITE" id="PS50157">
    <property type="entry name" value="ZINC_FINGER_C2H2_2"/>
    <property type="match status" value="2"/>
</dbReference>
<evidence type="ECO:0000256" key="5">
    <source>
        <dbReference type="ARBA" id="ARBA00022833"/>
    </source>
</evidence>
<keyword evidence="8" id="KW-0804">Transcription</keyword>
<dbReference type="EMBL" id="KK116198">
    <property type="protein sequence ID" value="KFM67037.1"/>
    <property type="molecule type" value="Genomic_DNA"/>
</dbReference>
<dbReference type="SUPFAM" id="SSF57667">
    <property type="entry name" value="beta-beta-alpha zinc fingers"/>
    <property type="match status" value="1"/>
</dbReference>